<organism evidence="1 2">
    <name type="scientific">Salinibacillus aidingensis</name>
    <dbReference type="NCBI Taxonomy" id="237684"/>
    <lineage>
        <taxon>Bacteria</taxon>
        <taxon>Bacillati</taxon>
        <taxon>Bacillota</taxon>
        <taxon>Bacilli</taxon>
        <taxon>Bacillales</taxon>
        <taxon>Bacillaceae</taxon>
        <taxon>Salinibacillus</taxon>
    </lineage>
</organism>
<gene>
    <name evidence="1" type="ORF">GCM10008986_19730</name>
</gene>
<comment type="caution">
    <text evidence="1">The sequence shown here is derived from an EMBL/GenBank/DDBJ whole genome shotgun (WGS) entry which is preliminary data.</text>
</comment>
<dbReference type="Proteomes" id="UP001500880">
    <property type="component" value="Unassembled WGS sequence"/>
</dbReference>
<evidence type="ECO:0000313" key="1">
    <source>
        <dbReference type="EMBL" id="GAA0493301.1"/>
    </source>
</evidence>
<dbReference type="RefSeq" id="WP_343840238.1">
    <property type="nucleotide sequence ID" value="NZ_BAAADO010000003.1"/>
</dbReference>
<sequence>MAAPKLSLLSDEKNRLRKAGIKISNIKDSSPDELAQVMGASIIRARKIIAMARFQEAPSIGPALAEKIVDDLEIYDLHTLKDKDGGKLFDLLEQQLGVWTDPCVEDQIRCLIFYAQNPHSDRSWFDFTKERKAYRNQHGYPDTRPKKAWYE</sequence>
<evidence type="ECO:0008006" key="3">
    <source>
        <dbReference type="Google" id="ProtNLM"/>
    </source>
</evidence>
<dbReference type="EMBL" id="BAAADO010000003">
    <property type="protein sequence ID" value="GAA0493301.1"/>
    <property type="molecule type" value="Genomic_DNA"/>
</dbReference>
<accession>A0ABP3L6J5</accession>
<name>A0ABP3L6J5_9BACI</name>
<dbReference type="Pfam" id="PF11731">
    <property type="entry name" value="Cdd1"/>
    <property type="match status" value="1"/>
</dbReference>
<reference evidence="2" key="1">
    <citation type="journal article" date="2019" name="Int. J. Syst. Evol. Microbiol.">
        <title>The Global Catalogue of Microorganisms (GCM) 10K type strain sequencing project: providing services to taxonomists for standard genome sequencing and annotation.</title>
        <authorList>
            <consortium name="The Broad Institute Genomics Platform"/>
            <consortium name="The Broad Institute Genome Sequencing Center for Infectious Disease"/>
            <person name="Wu L."/>
            <person name="Ma J."/>
        </authorList>
    </citation>
    <scope>NUCLEOTIDE SEQUENCE [LARGE SCALE GENOMIC DNA]</scope>
    <source>
        <strain evidence="2">JCM 12389</strain>
    </source>
</reference>
<proteinExistence type="predicted"/>
<keyword evidence="2" id="KW-1185">Reference proteome</keyword>
<dbReference type="InterPro" id="IPR021725">
    <property type="entry name" value="Cdd1"/>
</dbReference>
<evidence type="ECO:0000313" key="2">
    <source>
        <dbReference type="Proteomes" id="UP001500880"/>
    </source>
</evidence>
<protein>
    <recommendedName>
        <fullName evidence="3">Pathogenicity locus</fullName>
    </recommendedName>
</protein>